<organism evidence="2">
    <name type="scientific">hydrothermal vent metagenome</name>
    <dbReference type="NCBI Taxonomy" id="652676"/>
    <lineage>
        <taxon>unclassified sequences</taxon>
        <taxon>metagenomes</taxon>
        <taxon>ecological metagenomes</taxon>
    </lineage>
</organism>
<dbReference type="PIRSF" id="PIRSF500176">
    <property type="entry name" value="L_ASNase"/>
    <property type="match status" value="1"/>
</dbReference>
<dbReference type="InterPro" id="IPR027474">
    <property type="entry name" value="L-asparaginase_N"/>
</dbReference>
<dbReference type="PIRSF" id="PIRSF001220">
    <property type="entry name" value="L-ASNase_gatD"/>
    <property type="match status" value="1"/>
</dbReference>
<dbReference type="PROSITE" id="PS51732">
    <property type="entry name" value="ASN_GLN_ASE_3"/>
    <property type="match status" value="1"/>
</dbReference>
<dbReference type="InterPro" id="IPR006034">
    <property type="entry name" value="Asparaginase/glutaminase-like"/>
</dbReference>
<dbReference type="SUPFAM" id="SSF53774">
    <property type="entry name" value="Glutaminase/Asparaginase"/>
    <property type="match status" value="1"/>
</dbReference>
<accession>A0A1W1E7L3</accession>
<sequence length="164" mass="18121">MEKILVINTGGTFNKHYNPLTGELEVDKEGQAVTILAEKWKHSFELLNIIGKDSLEMTGHDRLELLATIHQSKQRKILVVHGTDTIDVTAAYLADAEPQKQIILTGAMVPFSIDPTEAAANFASAYTALQYMKKDGIFIAMHGLIAPYTQIAKDREVGCFVPLH</sequence>
<evidence type="ECO:0000259" key="1">
    <source>
        <dbReference type="Pfam" id="PF00710"/>
    </source>
</evidence>
<dbReference type="InterPro" id="IPR036152">
    <property type="entry name" value="Asp/glu_Ase-like_sf"/>
</dbReference>
<proteinExistence type="predicted"/>
<dbReference type="PRINTS" id="PR00139">
    <property type="entry name" value="ASNGLNASE"/>
</dbReference>
<dbReference type="Pfam" id="PF00710">
    <property type="entry name" value="Asparaginase"/>
    <property type="match status" value="1"/>
</dbReference>
<dbReference type="InterPro" id="IPR037152">
    <property type="entry name" value="L-asparaginase_N_sf"/>
</dbReference>
<reference evidence="2" key="1">
    <citation type="submission" date="2016-10" db="EMBL/GenBank/DDBJ databases">
        <authorList>
            <person name="de Groot N.N."/>
        </authorList>
    </citation>
    <scope>NUCLEOTIDE SEQUENCE</scope>
</reference>
<dbReference type="Gene3D" id="3.40.50.1170">
    <property type="entry name" value="L-asparaginase, N-terminal domain"/>
    <property type="match status" value="1"/>
</dbReference>
<dbReference type="AlphaFoldDB" id="A0A1W1E7L3"/>
<dbReference type="EMBL" id="FPIB01000005">
    <property type="protein sequence ID" value="SFV89933.1"/>
    <property type="molecule type" value="Genomic_DNA"/>
</dbReference>
<protein>
    <submittedName>
        <fullName evidence="2">Asparaginase</fullName>
    </submittedName>
</protein>
<gene>
    <name evidence="2" type="ORF">MNB_SV-4-81</name>
</gene>
<name>A0A1W1E7L3_9ZZZZ</name>
<feature type="domain" description="L-asparaginase N-terminal" evidence="1">
    <location>
        <begin position="3"/>
        <end position="152"/>
    </location>
</feature>
<evidence type="ECO:0000313" key="2">
    <source>
        <dbReference type="EMBL" id="SFV89933.1"/>
    </source>
</evidence>